<sequence length="963" mass="105825">MATMERTRQSEIAITPERIRELLGAEIDPARILIREIERIAFASDASFYRLIPQAVVQPVDRNEVAALFRFSHAHRVSLVFRAGGTSLSGQSITDGILVDVGRYLRNVRVEDNGKSIRVQPGLIGQHANDALHLYRARIGPDPASINSCRMGGILSNNSSGMCCGVAQNAYHTLRSLVFVLPSGTEIDTATPDADERFRALEPALYDGLLALKRQIEENGELAARIRSKYRTKNTTGYGLNAFLDFARPVDIFSHLLIGSEGTLAFIAEAVLRTVPDKPLKYTGLLLFADLYAACSAIEPLRLAGAAALELMDRASIRSVEDKPGMPEGLRELPAAAAGLLVEFQSSTAEEDQAVSVAAEKVVGELPLLSPAVLTRNPIAQAQLWKMRKGMFPSVGAVRASGTTAMIEDVAFPVEKLAEAATDLRRILDAYRYDDAIIFGHAKDGNLHFVLTQGFTRAEEVDRYRRFIDELVVMVVEKYDGALKAEHGTGRNMAPFVETEWGPEAYAIMRELKRLADPEGLLNPGVILNGDAMAHLTHLKELPVVEAEVDKCIECGYCEAKCPSRDLTLTPRQRIVVRREMQRLADSGRERERYEALERDFPYMALDTCAVDGLCASECPVNIDTGKLTKRFRARRHSRAGHAVAVALARHMRLVEAGTRMGLRAGHRVERWFGIGTMCRLTRGLNRLTQRALREPFWQWSPEMPRAARGAKLAGALANEADAVYFPACITRVMGALPGESEETSVAEAMLRIARRAGVRLYVPEDAVGHCCGVPFSSKGFEAAHREAVNRTIASLYRWSREGALPIVIDTSPCAYGLKMARPDLTMENQERFDGLTILDSIEFVQKRILPHLTLKRQPGTVALHPVCSATKMGIVPQLVEIARACSEEVAIPEHAGCCAFAGDRGLLFPELTASATRQEALALAGKEVMGCYSSSRTCEIGMMQATGKVYRSYLHLLENASV</sequence>
<dbReference type="Pfam" id="PF13183">
    <property type="entry name" value="Fer4_8"/>
    <property type="match status" value="1"/>
</dbReference>
<dbReference type="Pfam" id="PF01565">
    <property type="entry name" value="FAD_binding_4"/>
    <property type="match status" value="1"/>
</dbReference>
<evidence type="ECO:0000256" key="7">
    <source>
        <dbReference type="ARBA" id="ARBA00023002"/>
    </source>
</evidence>
<gene>
    <name evidence="12" type="ORF">CARN6_1912</name>
</gene>
<dbReference type="GO" id="GO:1903457">
    <property type="term" value="P:lactate catabolic process"/>
    <property type="evidence" value="ECO:0007669"/>
    <property type="project" value="TreeGrafter"/>
</dbReference>
<comment type="cofactor">
    <cofactor evidence="1">
        <name>FAD</name>
        <dbReference type="ChEBI" id="CHEBI:57692"/>
    </cofactor>
</comment>
<evidence type="ECO:0000259" key="11">
    <source>
        <dbReference type="PROSITE" id="PS51387"/>
    </source>
</evidence>
<dbReference type="InterPro" id="IPR004017">
    <property type="entry name" value="Cys_rich_dom"/>
</dbReference>
<dbReference type="SUPFAM" id="SSF46548">
    <property type="entry name" value="alpha-helical ferredoxin"/>
    <property type="match status" value="1"/>
</dbReference>
<dbReference type="Gene3D" id="3.30.70.2740">
    <property type="match status" value="1"/>
</dbReference>
<comment type="caution">
    <text evidence="12">The sequence shown here is derived from an EMBL/GenBank/DDBJ whole genome shotgun (WGS) entry which is preliminary data.</text>
</comment>
<dbReference type="InterPro" id="IPR004113">
    <property type="entry name" value="FAD-bd_oxidored_4_C"/>
</dbReference>
<name>E6QMH4_9ZZZZ</name>
<dbReference type="InterPro" id="IPR009051">
    <property type="entry name" value="Helical_ferredxn"/>
</dbReference>
<dbReference type="GO" id="GO:0008720">
    <property type="term" value="F:D-lactate dehydrogenase (NAD+) activity"/>
    <property type="evidence" value="ECO:0007669"/>
    <property type="project" value="TreeGrafter"/>
</dbReference>
<dbReference type="InterPro" id="IPR006094">
    <property type="entry name" value="Oxid_FAD_bind_N"/>
</dbReference>
<dbReference type="GO" id="GO:0051536">
    <property type="term" value="F:iron-sulfur cluster binding"/>
    <property type="evidence" value="ECO:0007669"/>
    <property type="project" value="InterPro"/>
</dbReference>
<dbReference type="InterPro" id="IPR016169">
    <property type="entry name" value="FAD-bd_PCMH_sub2"/>
</dbReference>
<protein>
    <recommendedName>
        <fullName evidence="9">D-lactate dehydrogenase (cytochrome)</fullName>
        <ecNumber evidence="9">1.1.2.4</ecNumber>
    </recommendedName>
</protein>
<keyword evidence="6" id="KW-0809">Transit peptide</keyword>
<evidence type="ECO:0000256" key="2">
    <source>
        <dbReference type="ARBA" id="ARBA00004173"/>
    </source>
</evidence>
<comment type="similarity">
    <text evidence="3">Belongs to the FAD-binding oxidoreductase/transferase type 4 family.</text>
</comment>
<dbReference type="PANTHER" id="PTHR11748:SF111">
    <property type="entry name" value="D-LACTATE DEHYDROGENASE, MITOCHONDRIAL-RELATED"/>
    <property type="match status" value="1"/>
</dbReference>
<dbReference type="Pfam" id="PF02754">
    <property type="entry name" value="CCG"/>
    <property type="match status" value="1"/>
</dbReference>
<dbReference type="EMBL" id="CABQ01000220">
    <property type="protein sequence ID" value="CBI08445.1"/>
    <property type="molecule type" value="Genomic_DNA"/>
</dbReference>
<evidence type="ECO:0000256" key="4">
    <source>
        <dbReference type="ARBA" id="ARBA00022630"/>
    </source>
</evidence>
<dbReference type="GO" id="GO:0004458">
    <property type="term" value="F:D-lactate dehydrogenase (cytochrome) activity"/>
    <property type="evidence" value="ECO:0007669"/>
    <property type="project" value="UniProtKB-EC"/>
</dbReference>
<dbReference type="PROSITE" id="PS51387">
    <property type="entry name" value="FAD_PCMH"/>
    <property type="match status" value="1"/>
</dbReference>
<keyword evidence="4" id="KW-0285">Flavoprotein</keyword>
<keyword evidence="8" id="KW-0496">Mitochondrion</keyword>
<dbReference type="Gene3D" id="1.10.45.10">
    <property type="entry name" value="Vanillyl-alcohol Oxidase, Chain A, domain 4"/>
    <property type="match status" value="1"/>
</dbReference>
<evidence type="ECO:0000256" key="8">
    <source>
        <dbReference type="ARBA" id="ARBA00023128"/>
    </source>
</evidence>
<dbReference type="InterPro" id="IPR016167">
    <property type="entry name" value="FAD-bd_PCMH_sub1"/>
</dbReference>
<proteinExistence type="inferred from homology"/>
<dbReference type="SUPFAM" id="SSF56176">
    <property type="entry name" value="FAD-binding/transporter-associated domain-like"/>
    <property type="match status" value="1"/>
</dbReference>
<reference evidence="12" key="1">
    <citation type="submission" date="2009-10" db="EMBL/GenBank/DDBJ databases">
        <title>Diversity of trophic interactions inside an arsenic-rich microbial ecosystem.</title>
        <authorList>
            <person name="Bertin P.N."/>
            <person name="Heinrich-Salmeron A."/>
            <person name="Pelletier E."/>
            <person name="Goulhen-Chollet F."/>
            <person name="Arsene-Ploetze F."/>
            <person name="Gallien S."/>
            <person name="Calteau A."/>
            <person name="Vallenet D."/>
            <person name="Casiot C."/>
            <person name="Chane-Woon-Ming B."/>
            <person name="Giloteaux L."/>
            <person name="Barakat M."/>
            <person name="Bonnefoy V."/>
            <person name="Bruneel O."/>
            <person name="Chandler M."/>
            <person name="Cleiss J."/>
            <person name="Duran R."/>
            <person name="Elbaz-Poulichet F."/>
            <person name="Fonknechten N."/>
            <person name="Lauga B."/>
            <person name="Mornico D."/>
            <person name="Ortet P."/>
            <person name="Schaeffer C."/>
            <person name="Siguier P."/>
            <person name="Alexander Thil Smith A."/>
            <person name="Van Dorsselaer A."/>
            <person name="Weissenbach J."/>
            <person name="Medigue C."/>
            <person name="Le Paslier D."/>
        </authorList>
    </citation>
    <scope>NUCLEOTIDE SEQUENCE</scope>
</reference>
<dbReference type="PROSITE" id="PS00198">
    <property type="entry name" value="4FE4S_FER_1"/>
    <property type="match status" value="1"/>
</dbReference>
<dbReference type="InterPro" id="IPR016166">
    <property type="entry name" value="FAD-bd_PCMH"/>
</dbReference>
<dbReference type="PROSITE" id="PS51379">
    <property type="entry name" value="4FE4S_FER_2"/>
    <property type="match status" value="1"/>
</dbReference>
<keyword evidence="7" id="KW-0560">Oxidoreductase</keyword>
<accession>E6QMH4</accession>
<dbReference type="Gene3D" id="3.30.465.10">
    <property type="match status" value="1"/>
</dbReference>
<organism evidence="12">
    <name type="scientific">mine drainage metagenome</name>
    <dbReference type="NCBI Taxonomy" id="410659"/>
    <lineage>
        <taxon>unclassified sequences</taxon>
        <taxon>metagenomes</taxon>
        <taxon>ecological metagenomes</taxon>
    </lineage>
</organism>
<dbReference type="Gene3D" id="3.30.43.10">
    <property type="entry name" value="Uridine Diphospho-n-acetylenolpyruvylglucosamine Reductase, domain 2"/>
    <property type="match status" value="1"/>
</dbReference>
<dbReference type="Gene3D" id="1.10.1060.10">
    <property type="entry name" value="Alpha-helical ferredoxin"/>
    <property type="match status" value="1"/>
</dbReference>
<keyword evidence="5" id="KW-0274">FAD</keyword>
<evidence type="ECO:0000256" key="1">
    <source>
        <dbReference type="ARBA" id="ARBA00001974"/>
    </source>
</evidence>
<dbReference type="InterPro" id="IPR016164">
    <property type="entry name" value="FAD-linked_Oxase-like_C"/>
</dbReference>
<dbReference type="Gene3D" id="3.30.70.2190">
    <property type="match status" value="1"/>
</dbReference>
<dbReference type="AlphaFoldDB" id="E6QMH4"/>
<dbReference type="InterPro" id="IPR016171">
    <property type="entry name" value="Vanillyl_alc_oxidase_C-sub2"/>
</dbReference>
<dbReference type="InterPro" id="IPR017896">
    <property type="entry name" value="4Fe4S_Fe-S-bd"/>
</dbReference>
<dbReference type="EC" id="1.1.2.4" evidence="9"/>
<evidence type="ECO:0000256" key="6">
    <source>
        <dbReference type="ARBA" id="ARBA00022946"/>
    </source>
</evidence>
<evidence type="ECO:0000256" key="3">
    <source>
        <dbReference type="ARBA" id="ARBA00008000"/>
    </source>
</evidence>
<dbReference type="InterPro" id="IPR017900">
    <property type="entry name" value="4Fe4S_Fe_S_CS"/>
</dbReference>
<feature type="domain" description="4Fe-4S ferredoxin-type" evidence="10">
    <location>
        <begin position="543"/>
        <end position="572"/>
    </location>
</feature>
<dbReference type="Pfam" id="PF02913">
    <property type="entry name" value="FAD-oxidase_C"/>
    <property type="match status" value="1"/>
</dbReference>
<feature type="domain" description="FAD-binding PCMH-type" evidence="11">
    <location>
        <begin position="49"/>
        <end position="277"/>
    </location>
</feature>
<dbReference type="GO" id="GO:0071949">
    <property type="term" value="F:FAD binding"/>
    <property type="evidence" value="ECO:0007669"/>
    <property type="project" value="InterPro"/>
</dbReference>
<evidence type="ECO:0000256" key="9">
    <source>
        <dbReference type="ARBA" id="ARBA00038897"/>
    </source>
</evidence>
<dbReference type="SUPFAM" id="SSF55103">
    <property type="entry name" value="FAD-linked oxidases, C-terminal domain"/>
    <property type="match status" value="1"/>
</dbReference>
<evidence type="ECO:0000256" key="5">
    <source>
        <dbReference type="ARBA" id="ARBA00022827"/>
    </source>
</evidence>
<evidence type="ECO:0000313" key="12">
    <source>
        <dbReference type="EMBL" id="CBI08445.1"/>
    </source>
</evidence>
<dbReference type="PANTHER" id="PTHR11748">
    <property type="entry name" value="D-LACTATE DEHYDROGENASE"/>
    <property type="match status" value="1"/>
</dbReference>
<dbReference type="GO" id="GO:0005739">
    <property type="term" value="C:mitochondrion"/>
    <property type="evidence" value="ECO:0007669"/>
    <property type="project" value="UniProtKB-SubCell"/>
</dbReference>
<comment type="subcellular location">
    <subcellularLocation>
        <location evidence="2">Mitochondrion</location>
    </subcellularLocation>
</comment>
<evidence type="ECO:0000259" key="10">
    <source>
        <dbReference type="PROSITE" id="PS51379"/>
    </source>
</evidence>
<dbReference type="InterPro" id="IPR036318">
    <property type="entry name" value="FAD-bd_PCMH-like_sf"/>
</dbReference>